<dbReference type="PANTHER" id="PTHR30349">
    <property type="entry name" value="PHAGE INTEGRASE-RELATED"/>
    <property type="match status" value="1"/>
</dbReference>
<evidence type="ECO:0000259" key="7">
    <source>
        <dbReference type="PROSITE" id="PS51898"/>
    </source>
</evidence>
<dbReference type="PANTHER" id="PTHR30349:SF41">
    <property type="entry name" value="INTEGRASE_RECOMBINASE PROTEIN MJ0367-RELATED"/>
    <property type="match status" value="1"/>
</dbReference>
<evidence type="ECO:0000256" key="2">
    <source>
        <dbReference type="ARBA" id="ARBA00008857"/>
    </source>
</evidence>
<evidence type="ECO:0000256" key="4">
    <source>
        <dbReference type="ARBA" id="ARBA00023125"/>
    </source>
</evidence>
<dbReference type="InterPro" id="IPR050090">
    <property type="entry name" value="Tyrosine_recombinase_XerCD"/>
</dbReference>
<comment type="function">
    <text evidence="1">Site-specific tyrosine recombinase, which acts by catalyzing the cutting and rejoining of the recombining DNA molecules.</text>
</comment>
<dbReference type="GO" id="GO:0003677">
    <property type="term" value="F:DNA binding"/>
    <property type="evidence" value="ECO:0007669"/>
    <property type="project" value="UniProtKB-UniRule"/>
</dbReference>
<keyword evidence="5" id="KW-0233">DNA recombination</keyword>
<accession>A0A3P7NWX3</accession>
<evidence type="ECO:0000256" key="6">
    <source>
        <dbReference type="PROSITE-ProRule" id="PRU01248"/>
    </source>
</evidence>
<dbReference type="Pfam" id="PF00589">
    <property type="entry name" value="Phage_integrase"/>
    <property type="match status" value="1"/>
</dbReference>
<feature type="domain" description="Core-binding (CB)" evidence="8">
    <location>
        <begin position="9"/>
        <end position="101"/>
    </location>
</feature>
<dbReference type="EMBL" id="LR130778">
    <property type="protein sequence ID" value="VDN47485.1"/>
    <property type="molecule type" value="Genomic_DNA"/>
</dbReference>
<dbReference type="GO" id="GO:0015074">
    <property type="term" value="P:DNA integration"/>
    <property type="evidence" value="ECO:0007669"/>
    <property type="project" value="UniProtKB-KW"/>
</dbReference>
<name>A0A3P7NWX3_9FIRM</name>
<dbReference type="InterPro" id="IPR044068">
    <property type="entry name" value="CB"/>
</dbReference>
<evidence type="ECO:0000256" key="3">
    <source>
        <dbReference type="ARBA" id="ARBA00022908"/>
    </source>
</evidence>
<dbReference type="Pfam" id="PF02899">
    <property type="entry name" value="Phage_int_SAM_1"/>
    <property type="match status" value="1"/>
</dbReference>
<dbReference type="PROSITE" id="PS51898">
    <property type="entry name" value="TYR_RECOMBINASE"/>
    <property type="match status" value="1"/>
</dbReference>
<dbReference type="Gene3D" id="1.10.150.130">
    <property type="match status" value="1"/>
</dbReference>
<dbReference type="OrthoDB" id="9801717at2"/>
<proteinExistence type="inferred from homology"/>
<dbReference type="AlphaFoldDB" id="A0A3P7NWX3"/>
<dbReference type="Proteomes" id="UP000279029">
    <property type="component" value="Chromosome"/>
</dbReference>
<dbReference type="InterPro" id="IPR002104">
    <property type="entry name" value="Integrase_catalytic"/>
</dbReference>
<dbReference type="InterPro" id="IPR011010">
    <property type="entry name" value="DNA_brk_join_enz"/>
</dbReference>
<dbReference type="PROSITE" id="PS51900">
    <property type="entry name" value="CB"/>
    <property type="match status" value="1"/>
</dbReference>
<dbReference type="RefSeq" id="WP_125136791.1">
    <property type="nucleotide sequence ID" value="NZ_LR130778.1"/>
</dbReference>
<comment type="similarity">
    <text evidence="2">Belongs to the 'phage' integrase family.</text>
</comment>
<protein>
    <submittedName>
        <fullName evidence="9">Tyrosine recombinase XerD</fullName>
    </submittedName>
</protein>
<dbReference type="InterPro" id="IPR010998">
    <property type="entry name" value="Integrase_recombinase_N"/>
</dbReference>
<feature type="domain" description="Tyr recombinase" evidence="7">
    <location>
        <begin position="125"/>
        <end position="315"/>
    </location>
</feature>
<keyword evidence="10" id="KW-1185">Reference proteome</keyword>
<dbReference type="InterPro" id="IPR013762">
    <property type="entry name" value="Integrase-like_cat_sf"/>
</dbReference>
<evidence type="ECO:0000256" key="5">
    <source>
        <dbReference type="ARBA" id="ARBA00023172"/>
    </source>
</evidence>
<evidence type="ECO:0000259" key="8">
    <source>
        <dbReference type="PROSITE" id="PS51900"/>
    </source>
</evidence>
<evidence type="ECO:0000313" key="10">
    <source>
        <dbReference type="Proteomes" id="UP000279029"/>
    </source>
</evidence>
<dbReference type="SUPFAM" id="SSF56349">
    <property type="entry name" value="DNA breaking-rejoining enzymes"/>
    <property type="match status" value="1"/>
</dbReference>
<dbReference type="Gene3D" id="1.10.443.10">
    <property type="entry name" value="Intergrase catalytic core"/>
    <property type="match status" value="1"/>
</dbReference>
<gene>
    <name evidence="9" type="primary">xerD</name>
    <name evidence="9" type="ORF">PATL70BA_1598</name>
</gene>
<keyword evidence="4 6" id="KW-0238">DNA-binding</keyword>
<keyword evidence="3" id="KW-0229">DNA integration</keyword>
<reference evidence="9 10" key="1">
    <citation type="submission" date="2018-09" db="EMBL/GenBank/DDBJ databases">
        <authorList>
            <person name="Postec A."/>
        </authorList>
    </citation>
    <scope>NUCLEOTIDE SEQUENCE [LARGE SCALE GENOMIC DNA]</scope>
    <source>
        <strain evidence="9">70B-A</strain>
    </source>
</reference>
<evidence type="ECO:0000256" key="1">
    <source>
        <dbReference type="ARBA" id="ARBA00003283"/>
    </source>
</evidence>
<organism evidence="9 10">
    <name type="scientific">Petrocella atlantisensis</name>
    <dbReference type="NCBI Taxonomy" id="2173034"/>
    <lineage>
        <taxon>Bacteria</taxon>
        <taxon>Bacillati</taxon>
        <taxon>Bacillota</taxon>
        <taxon>Clostridia</taxon>
        <taxon>Lachnospirales</taxon>
        <taxon>Vallitaleaceae</taxon>
        <taxon>Petrocella</taxon>
    </lineage>
</organism>
<dbReference type="InterPro" id="IPR004107">
    <property type="entry name" value="Integrase_SAM-like_N"/>
</dbReference>
<dbReference type="GO" id="GO:0006310">
    <property type="term" value="P:DNA recombination"/>
    <property type="evidence" value="ECO:0007669"/>
    <property type="project" value="UniProtKB-KW"/>
</dbReference>
<dbReference type="KEGG" id="cbar:PATL70BA_1598"/>
<evidence type="ECO:0000313" key="9">
    <source>
        <dbReference type="EMBL" id="VDN47485.1"/>
    </source>
</evidence>
<sequence>MKYKRKNGKDFWQLARNYLHDYMPITRNLSDKSVEAYKQSLKTYLEFLELNRSLVEDQVSFDAFTRENINDFVSWLKGKNYAPKTINLKLTAIRSFLKYCSEEDFELRGVYSEVCTVKKQKEEKRPIKYLQPKATAAILSAYDVDTSKHRRNRMILIMLYDTGARVQELADLTFNALHLDVPNPFVTLIGKGRKIRNVPLLKKTVQHLELYLREFHPDKKENPLFYSIFDGKPHRLSTDSISLVLKTASDKARKSCSDVPIGVHCHMIRKTKAMDLYKNGVPLPFIMQLLGHESMSTTSGFYAFATLEMMSEAMNKAGPTTTVSDVKIWRKGEIKKILYSLD</sequence>